<dbReference type="Pfam" id="PF22788">
    <property type="entry name" value="COP9_hel_rpt"/>
    <property type="match status" value="1"/>
</dbReference>
<dbReference type="GO" id="GO:0006511">
    <property type="term" value="P:ubiquitin-dependent protein catabolic process"/>
    <property type="evidence" value="ECO:0007669"/>
    <property type="project" value="TreeGrafter"/>
</dbReference>
<dbReference type="PANTHER" id="PTHR10758:SF1">
    <property type="entry name" value="COP9 SIGNALOSOME COMPLEX SUBUNIT 3"/>
    <property type="match status" value="1"/>
</dbReference>
<sequence length="431" mass="49585">MQQANIRENIIALIQSSKLLISTGQWKQVRKVLIENTPMLQSCTPQVFGEILEQTLIDEEKELLLALLRGVSMHWRDEDFKLLLKYFYYLVQKLRAPVNPVVLEELQILSLYLSQKSIEQQNVLATVLPFRSLCVQTADSEEIHPRFLALFLKSCVLSKSYSVAGRFLEDRKWILKLEEIAVDPCDALLTYYYASIIYLGVKDYLKALQCLKLVFSVPSNVVTDVAVDAYKKYVLVSLIVKGNLEPLAKFSGLFIQRQLKNYCPEYLALAKEFAQGDATQLRQVMENHKQVFINDLHWGLVKETFKALLRNNIKNLTCTFLTLSLEDIASKANLTDSREAERMLRCMVSQQEISAVIDQRAQMVRFESMNGSDAFGESSMKTSSTVFAETNRCLDLYNQLFQFYQNLLVDPQFMFHEHSPEGEEMLDHSFC</sequence>
<dbReference type="PANTHER" id="PTHR10758">
    <property type="entry name" value="26S PROTEASOME NON-ATPASE REGULATORY SUBUNIT 3/COP9 SIGNALOSOME COMPLEX SUBUNIT 3"/>
    <property type="match status" value="1"/>
</dbReference>
<evidence type="ECO:0000256" key="7">
    <source>
        <dbReference type="ARBA" id="ARBA00023242"/>
    </source>
</evidence>
<comment type="similarity">
    <text evidence="3">Belongs to the CSN3 family.</text>
</comment>
<dbReference type="Proteomes" id="UP001061958">
    <property type="component" value="Unassembled WGS sequence"/>
</dbReference>
<evidence type="ECO:0000313" key="10">
    <source>
        <dbReference type="Proteomes" id="UP001061958"/>
    </source>
</evidence>
<dbReference type="SMART" id="SM00088">
    <property type="entry name" value="PINT"/>
    <property type="match status" value="1"/>
</dbReference>
<keyword evidence="5" id="KW-0963">Cytoplasm</keyword>
<reference evidence="9" key="2">
    <citation type="submission" date="2022-01" db="EMBL/GenBank/DDBJ databases">
        <authorList>
            <person name="Hirooka S."/>
            <person name="Miyagishima S.Y."/>
        </authorList>
    </citation>
    <scope>NUCLEOTIDE SEQUENCE</scope>
    <source>
        <strain evidence="9">NBRC 102759</strain>
    </source>
</reference>
<protein>
    <recommendedName>
        <fullName evidence="4">COP9 signalosome complex subunit 3</fullName>
    </recommendedName>
</protein>
<keyword evidence="6" id="KW-0736">Signalosome</keyword>
<proteinExistence type="inferred from homology"/>
<name>A0A9C7Q054_9RHOD</name>
<dbReference type="Gene3D" id="1.10.10.10">
    <property type="entry name" value="Winged helix-like DNA-binding domain superfamily/Winged helix DNA-binding domain"/>
    <property type="match status" value="1"/>
</dbReference>
<evidence type="ECO:0000313" key="9">
    <source>
        <dbReference type="EMBL" id="GJQ13998.1"/>
    </source>
</evidence>
<evidence type="ECO:0000256" key="1">
    <source>
        <dbReference type="ARBA" id="ARBA00004123"/>
    </source>
</evidence>
<dbReference type="InterPro" id="IPR050756">
    <property type="entry name" value="CSN3"/>
</dbReference>
<dbReference type="InterPro" id="IPR000717">
    <property type="entry name" value="PCI_dom"/>
</dbReference>
<dbReference type="InterPro" id="IPR036390">
    <property type="entry name" value="WH_DNA-bd_sf"/>
</dbReference>
<accession>A0A9C7Q054</accession>
<dbReference type="AlphaFoldDB" id="A0A9C7Q054"/>
<dbReference type="GO" id="GO:0005737">
    <property type="term" value="C:cytoplasm"/>
    <property type="evidence" value="ECO:0007669"/>
    <property type="project" value="UniProtKB-SubCell"/>
</dbReference>
<dbReference type="InterPro" id="IPR036388">
    <property type="entry name" value="WH-like_DNA-bd_sf"/>
</dbReference>
<evidence type="ECO:0000256" key="2">
    <source>
        <dbReference type="ARBA" id="ARBA00004496"/>
    </source>
</evidence>
<evidence type="ECO:0000259" key="8">
    <source>
        <dbReference type="PROSITE" id="PS50250"/>
    </source>
</evidence>
<dbReference type="PROSITE" id="PS50250">
    <property type="entry name" value="PCI"/>
    <property type="match status" value="1"/>
</dbReference>
<evidence type="ECO:0000256" key="4">
    <source>
        <dbReference type="ARBA" id="ARBA00014878"/>
    </source>
</evidence>
<evidence type="ECO:0000256" key="5">
    <source>
        <dbReference type="ARBA" id="ARBA00022490"/>
    </source>
</evidence>
<comment type="caution">
    <text evidence="9">The sequence shown here is derived from an EMBL/GenBank/DDBJ whole genome shotgun (WGS) entry which is preliminary data.</text>
</comment>
<gene>
    <name evidence="9" type="ORF">GpartN1_g5789.t1</name>
</gene>
<keyword evidence="7" id="KW-0539">Nucleus</keyword>
<evidence type="ECO:0000256" key="6">
    <source>
        <dbReference type="ARBA" id="ARBA00022790"/>
    </source>
</evidence>
<evidence type="ECO:0000256" key="3">
    <source>
        <dbReference type="ARBA" id="ARBA00007084"/>
    </source>
</evidence>
<keyword evidence="10" id="KW-1185">Reference proteome</keyword>
<dbReference type="InterPro" id="IPR055089">
    <property type="entry name" value="COP9_N"/>
</dbReference>
<reference evidence="9" key="1">
    <citation type="journal article" date="2022" name="Proc. Natl. Acad. Sci. U.S.A.">
        <title>Life cycle and functional genomics of the unicellular red alga Galdieria for elucidating algal and plant evolution and industrial use.</title>
        <authorList>
            <person name="Hirooka S."/>
            <person name="Itabashi T."/>
            <person name="Ichinose T.M."/>
            <person name="Onuma R."/>
            <person name="Fujiwara T."/>
            <person name="Yamashita S."/>
            <person name="Jong L.W."/>
            <person name="Tomita R."/>
            <person name="Iwane A.H."/>
            <person name="Miyagishima S.Y."/>
        </authorList>
    </citation>
    <scope>NUCLEOTIDE SEQUENCE</scope>
    <source>
        <strain evidence="9">NBRC 102759</strain>
    </source>
</reference>
<dbReference type="Pfam" id="PF01399">
    <property type="entry name" value="PCI"/>
    <property type="match status" value="1"/>
</dbReference>
<feature type="domain" description="PCI" evidence="8">
    <location>
        <begin position="203"/>
        <end position="371"/>
    </location>
</feature>
<organism evidence="9 10">
    <name type="scientific">Galdieria partita</name>
    <dbReference type="NCBI Taxonomy" id="83374"/>
    <lineage>
        <taxon>Eukaryota</taxon>
        <taxon>Rhodophyta</taxon>
        <taxon>Bangiophyceae</taxon>
        <taxon>Galdieriales</taxon>
        <taxon>Galdieriaceae</taxon>
        <taxon>Galdieria</taxon>
    </lineage>
</organism>
<dbReference type="SUPFAM" id="SSF46785">
    <property type="entry name" value="Winged helix' DNA-binding domain"/>
    <property type="match status" value="1"/>
</dbReference>
<dbReference type="OrthoDB" id="29061at2759"/>
<comment type="subcellular location">
    <subcellularLocation>
        <location evidence="2">Cytoplasm</location>
    </subcellularLocation>
    <subcellularLocation>
        <location evidence="1">Nucleus</location>
    </subcellularLocation>
</comment>
<dbReference type="EMBL" id="BQMJ01000050">
    <property type="protein sequence ID" value="GJQ13998.1"/>
    <property type="molecule type" value="Genomic_DNA"/>
</dbReference>
<dbReference type="GO" id="GO:0008180">
    <property type="term" value="C:COP9 signalosome"/>
    <property type="evidence" value="ECO:0007669"/>
    <property type="project" value="UniProtKB-KW"/>
</dbReference>